<protein>
    <submittedName>
        <fullName evidence="2">Uncharacterized protein</fullName>
    </submittedName>
</protein>
<feature type="compositionally biased region" description="Polar residues" evidence="1">
    <location>
        <begin position="71"/>
        <end position="84"/>
    </location>
</feature>
<proteinExistence type="predicted"/>
<accession>A0A1B0C432</accession>
<reference evidence="2" key="2">
    <citation type="submission" date="2020-05" db="UniProtKB">
        <authorList>
            <consortium name="EnsemblMetazoa"/>
        </authorList>
    </citation>
    <scope>IDENTIFICATION</scope>
    <source>
        <strain evidence="2">IAEA</strain>
    </source>
</reference>
<dbReference type="EMBL" id="JXJN01025263">
    <property type="status" value="NOT_ANNOTATED_CDS"/>
    <property type="molecule type" value="Genomic_DNA"/>
</dbReference>
<sequence length="212" mass="24179">MARKVRRLSQRFHGRELCLPNGTAQTLVADKPRGAICRVSDGSTRTTQISISKSDTSCVLQQHHVQDSQSKRQQPQEQHYSTISPRKRQRSHKKPTCNIVNSQHFPVIDEISSRVILLNGFSGTVEVETEQQLLNGTFLIRFHNVSIRVNGKTYISKEIPTYKVLPSILQLMPEEKERRRLVSLQMLDELQINNIRLKSQSPLSTNTQPGDL</sequence>
<feature type="region of interest" description="Disordered" evidence="1">
    <location>
        <begin position="65"/>
        <end position="95"/>
    </location>
</feature>
<organism evidence="2 3">
    <name type="scientific">Glossina palpalis gambiensis</name>
    <dbReference type="NCBI Taxonomy" id="67801"/>
    <lineage>
        <taxon>Eukaryota</taxon>
        <taxon>Metazoa</taxon>
        <taxon>Ecdysozoa</taxon>
        <taxon>Arthropoda</taxon>
        <taxon>Hexapoda</taxon>
        <taxon>Insecta</taxon>
        <taxon>Pterygota</taxon>
        <taxon>Neoptera</taxon>
        <taxon>Endopterygota</taxon>
        <taxon>Diptera</taxon>
        <taxon>Brachycera</taxon>
        <taxon>Muscomorpha</taxon>
        <taxon>Hippoboscoidea</taxon>
        <taxon>Glossinidae</taxon>
        <taxon>Glossina</taxon>
    </lineage>
</organism>
<dbReference type="InterPro" id="IPR009882">
    <property type="entry name" value="Gypsy"/>
</dbReference>
<dbReference type="Proteomes" id="UP000092460">
    <property type="component" value="Unassembled WGS sequence"/>
</dbReference>
<dbReference type="EnsemblMetazoa" id="GPPI048576-RA">
    <property type="protein sequence ID" value="GPPI048576-PA"/>
    <property type="gene ID" value="GPPI048576"/>
</dbReference>
<reference evidence="3" key="1">
    <citation type="submission" date="2015-01" db="EMBL/GenBank/DDBJ databases">
        <authorList>
            <person name="Aksoy S."/>
            <person name="Warren W."/>
            <person name="Wilson R.K."/>
        </authorList>
    </citation>
    <scope>NUCLEOTIDE SEQUENCE [LARGE SCALE GENOMIC DNA]</scope>
    <source>
        <strain evidence="3">IAEA</strain>
    </source>
</reference>
<evidence type="ECO:0000313" key="2">
    <source>
        <dbReference type="EnsemblMetazoa" id="GPPI048576-PA"/>
    </source>
</evidence>
<name>A0A1B0C432_9MUSC</name>
<dbReference type="VEuPathDB" id="VectorBase:GPPI048576"/>
<dbReference type="EMBL" id="JXJN01025264">
    <property type="status" value="NOT_ANNOTATED_CDS"/>
    <property type="molecule type" value="Genomic_DNA"/>
</dbReference>
<evidence type="ECO:0000256" key="1">
    <source>
        <dbReference type="SAM" id="MobiDB-lite"/>
    </source>
</evidence>
<dbReference type="STRING" id="67801.A0A1B0C432"/>
<feature type="compositionally biased region" description="Basic residues" evidence="1">
    <location>
        <begin position="85"/>
        <end position="95"/>
    </location>
</feature>
<dbReference type="Pfam" id="PF07253">
    <property type="entry name" value="Gypsy"/>
    <property type="match status" value="1"/>
</dbReference>
<dbReference type="AlphaFoldDB" id="A0A1B0C432"/>
<keyword evidence="3" id="KW-1185">Reference proteome</keyword>
<evidence type="ECO:0000313" key="3">
    <source>
        <dbReference type="Proteomes" id="UP000092460"/>
    </source>
</evidence>